<dbReference type="InterPro" id="IPR036291">
    <property type="entry name" value="NAD(P)-bd_dom_sf"/>
</dbReference>
<comment type="similarity">
    <text evidence="2">Belongs to the short-chain dehydrogenases/reductases (SDR) family.</text>
</comment>
<dbReference type="GO" id="GO:0016616">
    <property type="term" value="F:oxidoreductase activity, acting on the CH-OH group of donors, NAD or NADP as acceptor"/>
    <property type="evidence" value="ECO:0007669"/>
    <property type="project" value="TreeGrafter"/>
</dbReference>
<keyword evidence="7" id="KW-1185">Reference proteome</keyword>
<reference evidence="6" key="1">
    <citation type="submission" date="2023-03" db="EMBL/GenBank/DDBJ databases">
        <authorList>
            <person name="Steffen K."/>
            <person name="Cardenas P."/>
        </authorList>
    </citation>
    <scope>NUCLEOTIDE SEQUENCE</scope>
</reference>
<dbReference type="AlphaFoldDB" id="A0AA35W7I0"/>
<sequence>MPLLRQYDLTGKVAVLSSTGGDEAPFLGQALAEAGATVFAVARRQNSLEAILNALSDSNERSSATHSGQVSLLDSAESVTQVLAAVDRLHGRVDILVNDNRSMFAKPVLEIDSDEWDELQSRNIRAAFLLSRGVGARMIDQGYGRVVNIISGLAERGMINGSAFSVSQAGLLALTRSLAVEWGPHNIRVNAIGTGWTVAEDIPVEVQQQEQLVRYIPVRHKGHPRDIGPLLVYLCSEACDYTTGQPVYVDGGLNAHP</sequence>
<accession>A0AA35W7I0</accession>
<comment type="pathway">
    <text evidence="1">Lipid metabolism; fatty acid biosynthesis.</text>
</comment>
<dbReference type="PRINTS" id="PR00081">
    <property type="entry name" value="GDHRDH"/>
</dbReference>
<proteinExistence type="inferred from homology"/>
<evidence type="ECO:0000313" key="6">
    <source>
        <dbReference type="EMBL" id="CAI8000075.1"/>
    </source>
</evidence>
<evidence type="ECO:0000256" key="1">
    <source>
        <dbReference type="ARBA" id="ARBA00005194"/>
    </source>
</evidence>
<gene>
    <name evidence="6" type="ORF">GBAR_LOCUS2840</name>
</gene>
<dbReference type="Proteomes" id="UP001174909">
    <property type="component" value="Unassembled WGS sequence"/>
</dbReference>
<keyword evidence="3" id="KW-0560">Oxidoreductase</keyword>
<dbReference type="PANTHER" id="PTHR42760">
    <property type="entry name" value="SHORT-CHAIN DEHYDROGENASES/REDUCTASES FAMILY MEMBER"/>
    <property type="match status" value="1"/>
</dbReference>
<organism evidence="6 7">
    <name type="scientific">Geodia barretti</name>
    <name type="common">Barrett's horny sponge</name>
    <dbReference type="NCBI Taxonomy" id="519541"/>
    <lineage>
        <taxon>Eukaryota</taxon>
        <taxon>Metazoa</taxon>
        <taxon>Porifera</taxon>
        <taxon>Demospongiae</taxon>
        <taxon>Heteroscleromorpha</taxon>
        <taxon>Tetractinellida</taxon>
        <taxon>Astrophorina</taxon>
        <taxon>Geodiidae</taxon>
        <taxon>Geodia</taxon>
    </lineage>
</organism>
<dbReference type="InterPro" id="IPR002347">
    <property type="entry name" value="SDR_fam"/>
</dbReference>
<dbReference type="PANTHER" id="PTHR42760:SF133">
    <property type="entry name" value="3-OXOACYL-[ACYL-CARRIER-PROTEIN] REDUCTASE"/>
    <property type="match status" value="1"/>
</dbReference>
<comment type="caution">
    <text evidence="6">The sequence shown here is derived from an EMBL/GenBank/DDBJ whole genome shotgun (WGS) entry which is preliminary data.</text>
</comment>
<evidence type="ECO:0000313" key="7">
    <source>
        <dbReference type="Proteomes" id="UP001174909"/>
    </source>
</evidence>
<dbReference type="GO" id="GO:0048038">
    <property type="term" value="F:quinone binding"/>
    <property type="evidence" value="ECO:0007669"/>
    <property type="project" value="TreeGrafter"/>
</dbReference>
<evidence type="ECO:0000256" key="5">
    <source>
        <dbReference type="ARBA" id="ARBA00041707"/>
    </source>
</evidence>
<dbReference type="Gene3D" id="3.40.50.720">
    <property type="entry name" value="NAD(P)-binding Rossmann-like Domain"/>
    <property type="match status" value="1"/>
</dbReference>
<dbReference type="PRINTS" id="PR00080">
    <property type="entry name" value="SDRFAMILY"/>
</dbReference>
<dbReference type="Pfam" id="PF13561">
    <property type="entry name" value="adh_short_C2"/>
    <property type="match status" value="1"/>
</dbReference>
<evidence type="ECO:0000256" key="4">
    <source>
        <dbReference type="ARBA" id="ARBA00041580"/>
    </source>
</evidence>
<evidence type="ECO:0000256" key="2">
    <source>
        <dbReference type="ARBA" id="ARBA00006484"/>
    </source>
</evidence>
<dbReference type="SUPFAM" id="SSF51735">
    <property type="entry name" value="NAD(P)-binding Rossmann-fold domains"/>
    <property type="match status" value="1"/>
</dbReference>
<dbReference type="EMBL" id="CASHTH010000392">
    <property type="protein sequence ID" value="CAI8000075.1"/>
    <property type="molecule type" value="Genomic_DNA"/>
</dbReference>
<dbReference type="GO" id="GO:0006633">
    <property type="term" value="P:fatty acid biosynthetic process"/>
    <property type="evidence" value="ECO:0007669"/>
    <property type="project" value="TreeGrafter"/>
</dbReference>
<evidence type="ECO:0000256" key="3">
    <source>
        <dbReference type="ARBA" id="ARBA00023002"/>
    </source>
</evidence>
<protein>
    <recommendedName>
        <fullName evidence="5">3-ketoacyl-[acyl-carrier-protein] reductase beta subunit</fullName>
    </recommendedName>
    <alternativeName>
        <fullName evidence="4">Quinone reductase CBR4</fullName>
    </alternativeName>
</protein>
<name>A0AA35W7I0_GEOBA</name>